<organism evidence="2 3">
    <name type="scientific">Prorocentrum cordatum</name>
    <dbReference type="NCBI Taxonomy" id="2364126"/>
    <lineage>
        <taxon>Eukaryota</taxon>
        <taxon>Sar</taxon>
        <taxon>Alveolata</taxon>
        <taxon>Dinophyceae</taxon>
        <taxon>Prorocentrales</taxon>
        <taxon>Prorocentraceae</taxon>
        <taxon>Prorocentrum</taxon>
    </lineage>
</organism>
<feature type="non-terminal residue" evidence="2">
    <location>
        <position position="142"/>
    </location>
</feature>
<name>A0ABN9TVD8_9DINO</name>
<evidence type="ECO:0000313" key="2">
    <source>
        <dbReference type="EMBL" id="CAK0850221.1"/>
    </source>
</evidence>
<feature type="non-terminal residue" evidence="2">
    <location>
        <position position="1"/>
    </location>
</feature>
<dbReference type="Proteomes" id="UP001189429">
    <property type="component" value="Unassembled WGS sequence"/>
</dbReference>
<accession>A0ABN9TVD8</accession>
<keyword evidence="3" id="KW-1185">Reference proteome</keyword>
<feature type="compositionally biased region" description="Pro residues" evidence="1">
    <location>
        <begin position="12"/>
        <end position="21"/>
    </location>
</feature>
<protein>
    <submittedName>
        <fullName evidence="2">Uncharacterized protein</fullName>
    </submittedName>
</protein>
<reference evidence="2" key="1">
    <citation type="submission" date="2023-10" db="EMBL/GenBank/DDBJ databases">
        <authorList>
            <person name="Chen Y."/>
            <person name="Shah S."/>
            <person name="Dougan E. K."/>
            <person name="Thang M."/>
            <person name="Chan C."/>
        </authorList>
    </citation>
    <scope>NUCLEOTIDE SEQUENCE [LARGE SCALE GENOMIC DNA]</scope>
</reference>
<feature type="compositionally biased region" description="Basic residues" evidence="1">
    <location>
        <begin position="98"/>
        <end position="124"/>
    </location>
</feature>
<sequence length="142" mass="15291">HDLERVEKPLQGPVPPVPLPLGPRELPPRRGLQLLPLPPQRPEVRPDGSLQCQGQGAQAAHQDGVDGGPAPSAAFPVQPPGLGGLLERPPAACQQQHRQLRQRGRARGGARLRSRAAGLRRRGQRAAQGDPPQRAARPLRRL</sequence>
<gene>
    <name evidence="2" type="ORF">PCOR1329_LOCUS42669</name>
</gene>
<proteinExistence type="predicted"/>
<feature type="compositionally biased region" description="Low complexity" evidence="1">
    <location>
        <begin position="51"/>
        <end position="62"/>
    </location>
</feature>
<comment type="caution">
    <text evidence="2">The sequence shown here is derived from an EMBL/GenBank/DDBJ whole genome shotgun (WGS) entry which is preliminary data.</text>
</comment>
<evidence type="ECO:0000256" key="1">
    <source>
        <dbReference type="SAM" id="MobiDB-lite"/>
    </source>
</evidence>
<feature type="compositionally biased region" description="Low complexity" evidence="1">
    <location>
        <begin position="125"/>
        <end position="136"/>
    </location>
</feature>
<dbReference type="EMBL" id="CAUYUJ010015127">
    <property type="protein sequence ID" value="CAK0850221.1"/>
    <property type="molecule type" value="Genomic_DNA"/>
</dbReference>
<feature type="region of interest" description="Disordered" evidence="1">
    <location>
        <begin position="1"/>
        <end position="142"/>
    </location>
</feature>
<evidence type="ECO:0000313" key="3">
    <source>
        <dbReference type="Proteomes" id="UP001189429"/>
    </source>
</evidence>